<organism evidence="1 2">
    <name type="scientific">Corynebacterium poyangense</name>
    <dbReference type="NCBI Taxonomy" id="2684405"/>
    <lineage>
        <taxon>Bacteria</taxon>
        <taxon>Bacillati</taxon>
        <taxon>Actinomycetota</taxon>
        <taxon>Actinomycetes</taxon>
        <taxon>Mycobacteriales</taxon>
        <taxon>Corynebacteriaceae</taxon>
        <taxon>Corynebacterium</taxon>
    </lineage>
</organism>
<protein>
    <submittedName>
        <fullName evidence="1">Uncharacterized protein</fullName>
    </submittedName>
</protein>
<evidence type="ECO:0000313" key="1">
    <source>
        <dbReference type="EMBL" id="QNQ89403.1"/>
    </source>
</evidence>
<name>A0A7H0SLH8_9CORY</name>
<dbReference type="KEGG" id="cpoy:GP475_01235"/>
<reference evidence="1 2" key="1">
    <citation type="submission" date="2019-12" db="EMBL/GenBank/DDBJ databases">
        <title>Corynebacterium sp. nov., isolated from feces of the Anser Albifrons in China.</title>
        <authorList>
            <person name="Liu Q."/>
        </authorList>
    </citation>
    <scope>NUCLEOTIDE SEQUENCE [LARGE SCALE GENOMIC DNA]</scope>
    <source>
        <strain evidence="1 2">4H37-19</strain>
    </source>
</reference>
<proteinExistence type="predicted"/>
<keyword evidence="2" id="KW-1185">Reference proteome</keyword>
<dbReference type="EMBL" id="CP046884">
    <property type="protein sequence ID" value="QNQ89403.1"/>
    <property type="molecule type" value="Genomic_DNA"/>
</dbReference>
<gene>
    <name evidence="1" type="ORF">GP475_01235</name>
</gene>
<dbReference type="Proteomes" id="UP000516320">
    <property type="component" value="Chromosome"/>
</dbReference>
<accession>A0A7H0SLH8</accession>
<dbReference type="AlphaFoldDB" id="A0A7H0SLH8"/>
<sequence length="136" mass="14574">MLADAIGLPAQFRDAFRAEWCSVVAPVGPEHPERHIYERRLQQLQEFIFDLVTALEDPTQEPGPEHSIVENIVFAASHGVITPEERNSMIFQPTVFASVGWGVETGAATGVVGGVVVCSESSLGSLCSTGSECSLC</sequence>
<evidence type="ECO:0000313" key="2">
    <source>
        <dbReference type="Proteomes" id="UP000516320"/>
    </source>
</evidence>